<evidence type="ECO:0000313" key="4">
    <source>
        <dbReference type="Proteomes" id="UP000006094"/>
    </source>
</evidence>
<dbReference type="Pfam" id="PF02517">
    <property type="entry name" value="Rce1-like"/>
    <property type="match status" value="1"/>
</dbReference>
<dbReference type="KEGG" id="cad:Curi_c08380"/>
<dbReference type="GO" id="GO:0080120">
    <property type="term" value="P:CAAX-box protein maturation"/>
    <property type="evidence" value="ECO:0007669"/>
    <property type="project" value="UniProtKB-ARBA"/>
</dbReference>
<keyword evidence="4" id="KW-1185">Reference proteome</keyword>
<organism evidence="3 4">
    <name type="scientific">Gottschalkia acidurici (strain ATCC 7906 / DSM 604 / BCRC 14475 / CIP 104303 / KCTC 5404 / NCIMB 10678 / 9a)</name>
    <name type="common">Clostridium acidurici</name>
    <dbReference type="NCBI Taxonomy" id="1128398"/>
    <lineage>
        <taxon>Bacteria</taxon>
        <taxon>Bacillati</taxon>
        <taxon>Bacillota</taxon>
        <taxon>Tissierellia</taxon>
        <taxon>Tissierellales</taxon>
        <taxon>Gottschalkiaceae</taxon>
        <taxon>Gottschalkia</taxon>
    </lineage>
</organism>
<dbReference type="HOGENOM" id="CLU_070755_0_0_9"/>
<dbReference type="OrthoDB" id="4177129at2"/>
<dbReference type="RefSeq" id="WP_014967048.1">
    <property type="nucleotide sequence ID" value="NC_018664.1"/>
</dbReference>
<name>K0AZY6_GOTA9</name>
<protein>
    <submittedName>
        <fullName evidence="3">Abortive infection protein</fullName>
    </submittedName>
</protein>
<evidence type="ECO:0000256" key="1">
    <source>
        <dbReference type="SAM" id="Phobius"/>
    </source>
</evidence>
<feature type="transmembrane region" description="Helical" evidence="1">
    <location>
        <begin position="230"/>
        <end position="251"/>
    </location>
</feature>
<dbReference type="eggNOG" id="COG1266">
    <property type="taxonomic scope" value="Bacteria"/>
</dbReference>
<keyword evidence="1" id="KW-1133">Transmembrane helix</keyword>
<accession>K0AZY6</accession>
<feature type="transmembrane region" description="Helical" evidence="1">
    <location>
        <begin position="77"/>
        <end position="100"/>
    </location>
</feature>
<feature type="transmembrane region" description="Helical" evidence="1">
    <location>
        <begin position="278"/>
        <end position="299"/>
    </location>
</feature>
<evidence type="ECO:0000259" key="2">
    <source>
        <dbReference type="Pfam" id="PF02517"/>
    </source>
</evidence>
<gene>
    <name evidence="3" type="ordered locus">Curi_c08380</name>
</gene>
<feature type="transmembrane region" description="Helical" evidence="1">
    <location>
        <begin position="37"/>
        <end position="56"/>
    </location>
</feature>
<dbReference type="AlphaFoldDB" id="K0AZY6"/>
<reference evidence="3 4" key="1">
    <citation type="journal article" date="2012" name="PLoS ONE">
        <title>The purine-utilizing bacterium Clostridium acidurici 9a: a genome-guided metabolic reconsideration.</title>
        <authorList>
            <person name="Hartwich K."/>
            <person name="Poehlein A."/>
            <person name="Daniel R."/>
        </authorList>
    </citation>
    <scope>NUCLEOTIDE SEQUENCE [LARGE SCALE GENOMIC DNA]</scope>
    <source>
        <strain evidence="4">ATCC 7906 / DSM 604 / BCRC 14475 / CIP 104303 / KCTC 5404 / NCIMB 10678 / 9a</strain>
    </source>
</reference>
<dbReference type="PANTHER" id="PTHR43592:SF15">
    <property type="entry name" value="CAAX AMINO TERMINAL PROTEASE FAMILY PROTEIN"/>
    <property type="match status" value="1"/>
</dbReference>
<feature type="transmembrane region" description="Helical" evidence="1">
    <location>
        <begin position="120"/>
        <end position="139"/>
    </location>
</feature>
<feature type="transmembrane region" description="Helical" evidence="1">
    <location>
        <begin position="190"/>
        <end position="210"/>
    </location>
</feature>
<sequence length="304" mass="34820">MNKKVPSILEVNYLYLILAILLLTVGAFAQYKNIYSGIFITEYIIVLLPVVMLVLVKKYDFKKVFRLNKITLKQIMLTILIVILSYPIGMFFNYIMIVIINIFGEIQPSPLPIPENTPEFLLGLFLFAITPGICEEMMFRGIMMSSYEKKGYIKSILFTGILFGIFHFNIQNFLGPTFLGVLFGYMVYKTNSLYTGIVAHTVNNSIALILTRFVQSPEAPQGALETDQLITGLIGLGLFSLFLLMIVYLLLRQLSSNELTFESNSYNYIYMESEKVTVMHLVPILATLIIFTFVTYNYFQYIMK</sequence>
<feature type="transmembrane region" description="Helical" evidence="1">
    <location>
        <begin position="12"/>
        <end position="31"/>
    </location>
</feature>
<keyword evidence="1" id="KW-0472">Membrane</keyword>
<keyword evidence="1" id="KW-0812">Transmembrane</keyword>
<dbReference type="GO" id="GO:0004175">
    <property type="term" value="F:endopeptidase activity"/>
    <property type="evidence" value="ECO:0007669"/>
    <property type="project" value="UniProtKB-ARBA"/>
</dbReference>
<feature type="domain" description="CAAX prenyl protease 2/Lysostaphin resistance protein A-like" evidence="2">
    <location>
        <begin position="119"/>
        <end position="205"/>
    </location>
</feature>
<evidence type="ECO:0000313" key="3">
    <source>
        <dbReference type="EMBL" id="AFS77911.1"/>
    </source>
</evidence>
<dbReference type="Proteomes" id="UP000006094">
    <property type="component" value="Chromosome"/>
</dbReference>
<dbReference type="InterPro" id="IPR003675">
    <property type="entry name" value="Rce1/LyrA-like_dom"/>
</dbReference>
<proteinExistence type="predicted"/>
<dbReference type="EMBL" id="CP003326">
    <property type="protein sequence ID" value="AFS77911.1"/>
    <property type="molecule type" value="Genomic_DNA"/>
</dbReference>
<feature type="transmembrane region" description="Helical" evidence="1">
    <location>
        <begin position="151"/>
        <end position="170"/>
    </location>
</feature>
<dbReference type="STRING" id="1128398.Curi_c08380"/>
<dbReference type="PANTHER" id="PTHR43592">
    <property type="entry name" value="CAAX AMINO TERMINAL PROTEASE"/>
    <property type="match status" value="1"/>
</dbReference>